<keyword evidence="3" id="KW-1185">Reference proteome</keyword>
<proteinExistence type="predicted"/>
<evidence type="ECO:0000256" key="1">
    <source>
        <dbReference type="SAM" id="Phobius"/>
    </source>
</evidence>
<keyword evidence="1" id="KW-0812">Transmembrane</keyword>
<sequence>MMNSSRGFAALLALQLCVPAVVYLLVDAWNGSIAGIKYFLPNCLYMAAPLLLVSLLAIWPRARSAALIWALSLLNAVLVVFQFWVLWFVPARESGLAWVLYIPVWGLVLLACAVAWVACWYFGPVRKSIP</sequence>
<gene>
    <name evidence="2" type="ORF">AB7878_10080</name>
</gene>
<reference evidence="2 3" key="1">
    <citation type="submission" date="2024-07" db="EMBL/GenBank/DDBJ databases">
        <title>Molecular mechanisms and environmental adaptations of flagellar loss and biofilm growth of Rhodanobacter under environmental stress.</title>
        <authorList>
            <person name="Chen M."/>
        </authorList>
    </citation>
    <scope>NUCLEOTIDE SEQUENCE [LARGE SCALE GENOMIC DNA]</scope>
    <source>
        <strain evidence="2 3">RS22</strain>
    </source>
</reference>
<comment type="caution">
    <text evidence="2">The sequence shown here is derived from an EMBL/GenBank/DDBJ whole genome shotgun (WGS) entry which is preliminary data.</text>
</comment>
<protein>
    <submittedName>
        <fullName evidence="2">Uncharacterized protein</fullName>
    </submittedName>
</protein>
<keyword evidence="1" id="KW-0472">Membrane</keyword>
<name>A0ABV4ARC2_9GAMM</name>
<keyword evidence="1" id="KW-1133">Transmembrane helix</keyword>
<accession>A0ABV4ARC2</accession>
<dbReference type="EMBL" id="JBGBPY010000001">
    <property type="protein sequence ID" value="MEY2182763.1"/>
    <property type="molecule type" value="Genomic_DNA"/>
</dbReference>
<organism evidence="2 3">
    <name type="scientific">Rhodanobacter humi</name>
    <dbReference type="NCBI Taxonomy" id="1888173"/>
    <lineage>
        <taxon>Bacteria</taxon>
        <taxon>Pseudomonadati</taxon>
        <taxon>Pseudomonadota</taxon>
        <taxon>Gammaproteobacteria</taxon>
        <taxon>Lysobacterales</taxon>
        <taxon>Rhodanobacteraceae</taxon>
        <taxon>Rhodanobacter</taxon>
    </lineage>
</organism>
<dbReference type="Proteomes" id="UP001562159">
    <property type="component" value="Unassembled WGS sequence"/>
</dbReference>
<evidence type="ECO:0000313" key="2">
    <source>
        <dbReference type="EMBL" id="MEY2182763.1"/>
    </source>
</evidence>
<feature type="transmembrane region" description="Helical" evidence="1">
    <location>
        <begin position="66"/>
        <end position="89"/>
    </location>
</feature>
<evidence type="ECO:0000313" key="3">
    <source>
        <dbReference type="Proteomes" id="UP001562159"/>
    </source>
</evidence>
<feature type="transmembrane region" description="Helical" evidence="1">
    <location>
        <begin position="38"/>
        <end position="59"/>
    </location>
</feature>
<feature type="transmembrane region" description="Helical" evidence="1">
    <location>
        <begin position="95"/>
        <end position="122"/>
    </location>
</feature>